<name>A0A2M7H0Z7_9BACT</name>
<evidence type="ECO:0000313" key="4">
    <source>
        <dbReference type="EMBL" id="PIW34807.1"/>
    </source>
</evidence>
<protein>
    <submittedName>
        <fullName evidence="4">30S ribosomal protein S11</fullName>
    </submittedName>
</protein>
<dbReference type="InterPro" id="IPR036967">
    <property type="entry name" value="Ribosomal_uS11_sf"/>
</dbReference>
<dbReference type="Proteomes" id="UP000230215">
    <property type="component" value="Unassembled WGS sequence"/>
</dbReference>
<feature type="coiled-coil region" evidence="3">
    <location>
        <begin position="4"/>
        <end position="31"/>
    </location>
</feature>
<dbReference type="EMBL" id="PFGB01000068">
    <property type="protein sequence ID" value="PIW34807.1"/>
    <property type="molecule type" value="Genomic_DNA"/>
</dbReference>
<gene>
    <name evidence="4" type="ORF">COW25_02145</name>
</gene>
<evidence type="ECO:0000256" key="1">
    <source>
        <dbReference type="ARBA" id="ARBA00022980"/>
    </source>
</evidence>
<dbReference type="GO" id="GO:0005840">
    <property type="term" value="C:ribosome"/>
    <property type="evidence" value="ECO:0007669"/>
    <property type="project" value="UniProtKB-KW"/>
</dbReference>
<dbReference type="GO" id="GO:0006412">
    <property type="term" value="P:translation"/>
    <property type="evidence" value="ECO:0007669"/>
    <property type="project" value="InterPro"/>
</dbReference>
<evidence type="ECO:0000313" key="5">
    <source>
        <dbReference type="Proteomes" id="UP000230215"/>
    </source>
</evidence>
<keyword evidence="1 4" id="KW-0689">Ribosomal protein</keyword>
<accession>A0A2M7H0Z7</accession>
<dbReference type="AlphaFoldDB" id="A0A2M7H0Z7"/>
<sequence length="57" mass="6665">MGKKRIVTKTEEELLREREKVEAEVKKEIKLEVPQKVKEGRVYVSSSYNNTIITLTD</sequence>
<proteinExistence type="predicted"/>
<organism evidence="4 5">
    <name type="scientific">Candidatus Nealsonbacteria bacterium CG15_BIG_FIL_POST_REV_8_21_14_020_37_12</name>
    <dbReference type="NCBI Taxonomy" id="1974716"/>
    <lineage>
        <taxon>Bacteria</taxon>
        <taxon>Candidatus Nealsoniibacteriota</taxon>
    </lineage>
</organism>
<dbReference type="Gene3D" id="3.30.420.80">
    <property type="entry name" value="Ribosomal protein S11"/>
    <property type="match status" value="1"/>
</dbReference>
<comment type="caution">
    <text evidence="4">The sequence shown here is derived from an EMBL/GenBank/DDBJ whole genome shotgun (WGS) entry which is preliminary data.</text>
</comment>
<dbReference type="GO" id="GO:0003735">
    <property type="term" value="F:structural constituent of ribosome"/>
    <property type="evidence" value="ECO:0007669"/>
    <property type="project" value="InterPro"/>
</dbReference>
<reference evidence="5" key="1">
    <citation type="submission" date="2017-09" db="EMBL/GenBank/DDBJ databases">
        <title>Depth-based differentiation of microbial function through sediment-hosted aquifers and enrichment of novel symbionts in the deep terrestrial subsurface.</title>
        <authorList>
            <person name="Probst A.J."/>
            <person name="Ladd B."/>
            <person name="Jarett J.K."/>
            <person name="Geller-Mcgrath D.E."/>
            <person name="Sieber C.M.K."/>
            <person name="Emerson J.B."/>
            <person name="Anantharaman K."/>
            <person name="Thomas B.C."/>
            <person name="Malmstrom R."/>
            <person name="Stieglmeier M."/>
            <person name="Klingl A."/>
            <person name="Woyke T."/>
            <person name="Ryan C.M."/>
            <person name="Banfield J.F."/>
        </authorList>
    </citation>
    <scope>NUCLEOTIDE SEQUENCE [LARGE SCALE GENOMIC DNA]</scope>
</reference>
<dbReference type="GO" id="GO:1990904">
    <property type="term" value="C:ribonucleoprotein complex"/>
    <property type="evidence" value="ECO:0007669"/>
    <property type="project" value="UniProtKB-KW"/>
</dbReference>
<evidence type="ECO:0000256" key="2">
    <source>
        <dbReference type="ARBA" id="ARBA00023274"/>
    </source>
</evidence>
<keyword evidence="3" id="KW-0175">Coiled coil</keyword>
<evidence type="ECO:0000256" key="3">
    <source>
        <dbReference type="SAM" id="Coils"/>
    </source>
</evidence>
<feature type="non-terminal residue" evidence="4">
    <location>
        <position position="57"/>
    </location>
</feature>
<keyword evidence="2" id="KW-0687">Ribonucleoprotein</keyword>